<evidence type="ECO:0000256" key="1">
    <source>
        <dbReference type="SAM" id="MobiDB-lite"/>
    </source>
</evidence>
<sequence>MFGLDLGAVVFSHGFRTVRAPFAVCVVTTVLALFPLIHIQTFYFWDDSAAVFVPGWYHIGTELLAGRFPALSPDMWPGGNIAAEAQLSLWNPIMLANHVLVALMPDVAVAATVVKIEFMVLMALGVYLLCREYGARQWPSATVAVLLPFAGFTLYFDASAWAISMISFAWIPHLWWAARKCADGRLNPVVPVFFGIMAMTCGSPYGALGAAAVVASVLFERAVQRSWSSCVRLLLIGMAIAMSAVVVYAPLVLAGEVSFRGDRSITNTGFMVAALGDLLNLSSPTYTPNEASINGLRLMVPYAFLGWFVLPLLPWLRWSAVRANLRARSALFAFCVGYALFATGPGQVWLFRWPMRVVDYVYLPVCVFVALALSAGLRADRVRRRAFGTAVLIGIQAALAFSATPEQAGRHAAAAVILAGLSAAAVFVALHRERLLPVVLTLGTAVVLFAQLTWYPINASFTAYRLPHNVQQLRDRFAGYEGNTFTVSHVSPGDPHTHPDGLWRDMLAGSMYEVAGVTSLNSYTGMGYAPLNNGLCMHPSGATCPEAFHRLFAVDPETGVPVADLLRVQNVVVRNGFVPNGEADEPPAGWQVLSHDEHATVFRRAAPLPWPQGRVSWTSPGLEVLDDRRQPRRPDEEIRYRGEGTVTLAALAWPGVTASVDGKDVPVRRGPMGIITVDLPKSSDGATLRLGFSPPGFSYGIPLLAGAVLLGLLHGLAYRMKRRRRPDEPASTTRPSPAPRDLVTTR</sequence>
<feature type="transmembrane region" description="Helical" evidence="2">
    <location>
        <begin position="299"/>
        <end position="318"/>
    </location>
</feature>
<dbReference type="Proteomes" id="UP001500711">
    <property type="component" value="Unassembled WGS sequence"/>
</dbReference>
<dbReference type="EMBL" id="BAABBE010000005">
    <property type="protein sequence ID" value="GAA3635089.1"/>
    <property type="molecule type" value="Genomic_DNA"/>
</dbReference>
<name>A0ABP7ALN1_9PSEU</name>
<keyword evidence="4" id="KW-1185">Reference proteome</keyword>
<evidence type="ECO:0000256" key="2">
    <source>
        <dbReference type="SAM" id="Phobius"/>
    </source>
</evidence>
<feature type="transmembrane region" description="Helical" evidence="2">
    <location>
        <begin position="411"/>
        <end position="430"/>
    </location>
</feature>
<comment type="caution">
    <text evidence="3">The sequence shown here is derived from an EMBL/GenBank/DDBJ whole genome shotgun (WGS) entry which is preliminary data.</text>
</comment>
<feature type="transmembrane region" description="Helical" evidence="2">
    <location>
        <begin position="386"/>
        <end position="405"/>
    </location>
</feature>
<evidence type="ECO:0000313" key="3">
    <source>
        <dbReference type="EMBL" id="GAA3635089.1"/>
    </source>
</evidence>
<feature type="transmembrane region" description="Helical" evidence="2">
    <location>
        <begin position="231"/>
        <end position="253"/>
    </location>
</feature>
<reference evidence="4" key="1">
    <citation type="journal article" date="2019" name="Int. J. Syst. Evol. Microbiol.">
        <title>The Global Catalogue of Microorganisms (GCM) 10K type strain sequencing project: providing services to taxonomists for standard genome sequencing and annotation.</title>
        <authorList>
            <consortium name="The Broad Institute Genomics Platform"/>
            <consortium name="The Broad Institute Genome Sequencing Center for Infectious Disease"/>
            <person name="Wu L."/>
            <person name="Ma J."/>
        </authorList>
    </citation>
    <scope>NUCLEOTIDE SEQUENCE [LARGE SCALE GENOMIC DNA]</scope>
    <source>
        <strain evidence="4">JCM 17494</strain>
    </source>
</reference>
<evidence type="ECO:0000313" key="4">
    <source>
        <dbReference type="Proteomes" id="UP001500711"/>
    </source>
</evidence>
<protein>
    <recommendedName>
        <fullName evidence="5">Membrane protein YfhO</fullName>
    </recommendedName>
</protein>
<keyword evidence="2" id="KW-0812">Transmembrane</keyword>
<feature type="transmembrane region" description="Helical" evidence="2">
    <location>
        <begin position="191"/>
        <end position="219"/>
    </location>
</feature>
<feature type="transmembrane region" description="Helical" evidence="2">
    <location>
        <begin position="435"/>
        <end position="457"/>
    </location>
</feature>
<keyword evidence="2" id="KW-1133">Transmembrane helix</keyword>
<feature type="region of interest" description="Disordered" evidence="1">
    <location>
        <begin position="723"/>
        <end position="746"/>
    </location>
</feature>
<evidence type="ECO:0008006" key="5">
    <source>
        <dbReference type="Google" id="ProtNLM"/>
    </source>
</evidence>
<organism evidence="3 4">
    <name type="scientific">Lentzea roselyniae</name>
    <dbReference type="NCBI Taxonomy" id="531940"/>
    <lineage>
        <taxon>Bacteria</taxon>
        <taxon>Bacillati</taxon>
        <taxon>Actinomycetota</taxon>
        <taxon>Actinomycetes</taxon>
        <taxon>Pseudonocardiales</taxon>
        <taxon>Pseudonocardiaceae</taxon>
        <taxon>Lentzea</taxon>
    </lineage>
</organism>
<feature type="transmembrane region" description="Helical" evidence="2">
    <location>
        <begin position="142"/>
        <end position="171"/>
    </location>
</feature>
<feature type="transmembrane region" description="Helical" evidence="2">
    <location>
        <begin position="21"/>
        <end position="45"/>
    </location>
</feature>
<feature type="transmembrane region" description="Helical" evidence="2">
    <location>
        <begin position="107"/>
        <end position="130"/>
    </location>
</feature>
<feature type="transmembrane region" description="Helical" evidence="2">
    <location>
        <begin position="697"/>
        <end position="718"/>
    </location>
</feature>
<accession>A0ABP7ALN1</accession>
<feature type="transmembrane region" description="Helical" evidence="2">
    <location>
        <begin position="330"/>
        <end position="349"/>
    </location>
</feature>
<gene>
    <name evidence="3" type="ORF">GCM10022267_22140</name>
</gene>
<proteinExistence type="predicted"/>
<feature type="transmembrane region" description="Helical" evidence="2">
    <location>
        <begin position="361"/>
        <end position="379"/>
    </location>
</feature>
<keyword evidence="2" id="KW-0472">Membrane</keyword>